<gene>
    <name evidence="1" type="ORF">BHLFYP23_01424</name>
</gene>
<proteinExistence type="predicted"/>
<organism evidence="1">
    <name type="scientific">Blautia hansenii</name>
    <name type="common">Ruminococcus hansenii</name>
    <dbReference type="NCBI Taxonomy" id="1322"/>
    <lineage>
        <taxon>Bacteria</taxon>
        <taxon>Bacillati</taxon>
        <taxon>Bacillota</taxon>
        <taxon>Clostridia</taxon>
        <taxon>Lachnospirales</taxon>
        <taxon>Lachnospiraceae</taxon>
        <taxon>Blautia</taxon>
    </lineage>
</organism>
<reference evidence="1" key="1">
    <citation type="submission" date="2019-11" db="EMBL/GenBank/DDBJ databases">
        <authorList>
            <person name="Feng L."/>
        </authorList>
    </citation>
    <scope>NUCLEOTIDE SEQUENCE</scope>
    <source>
        <strain evidence="1">BhanseniiLFYP23</strain>
    </source>
</reference>
<evidence type="ECO:0000313" key="1">
    <source>
        <dbReference type="EMBL" id="VYS75282.1"/>
    </source>
</evidence>
<dbReference type="EMBL" id="CACRSY010000004">
    <property type="protein sequence ID" value="VYS75282.1"/>
    <property type="molecule type" value="Genomic_DNA"/>
</dbReference>
<dbReference type="AlphaFoldDB" id="A0A6N2R355"/>
<sequence>MLFLLFLLLILFTLCILCLPMAKTSFDKELSDKEQEAFLQAYKDKNSKPSS</sequence>
<name>A0A6N2R355_BLAHA</name>
<accession>A0A6N2R355</accession>
<protein>
    <submittedName>
        <fullName evidence="1">Uncharacterized protein</fullName>
    </submittedName>
</protein>